<reference evidence="7 8" key="1">
    <citation type="submission" date="2018-10" db="EMBL/GenBank/DDBJ databases">
        <title>A high-quality apple genome assembly.</title>
        <authorList>
            <person name="Hu J."/>
        </authorList>
    </citation>
    <scope>NUCLEOTIDE SEQUENCE [LARGE SCALE GENOMIC DNA]</scope>
    <source>
        <strain evidence="8">cv. HFTH1</strain>
        <tissue evidence="7">Young leaf</tissue>
    </source>
</reference>
<protein>
    <recommendedName>
        <fullName evidence="6">RING-type domain-containing protein</fullName>
    </recommendedName>
</protein>
<dbReference type="Gene3D" id="3.30.40.10">
    <property type="entry name" value="Zinc/RING finger domain, C3HC4 (zinc finger)"/>
    <property type="match status" value="1"/>
</dbReference>
<dbReference type="EMBL" id="RDQH01000341">
    <property type="protein sequence ID" value="RXH73350.1"/>
    <property type="molecule type" value="Genomic_DNA"/>
</dbReference>
<gene>
    <name evidence="7" type="ORF">DVH24_013034</name>
</gene>
<evidence type="ECO:0000256" key="1">
    <source>
        <dbReference type="ARBA" id="ARBA00022723"/>
    </source>
</evidence>
<dbReference type="PROSITE" id="PS50089">
    <property type="entry name" value="ZF_RING_2"/>
    <property type="match status" value="1"/>
</dbReference>
<keyword evidence="2 4" id="KW-0863">Zinc-finger</keyword>
<keyword evidence="8" id="KW-1185">Reference proteome</keyword>
<dbReference type="UniPathway" id="UPA00143"/>
<dbReference type="SMR" id="A0A498HRH5"/>
<evidence type="ECO:0000256" key="4">
    <source>
        <dbReference type="PROSITE-ProRule" id="PRU00175"/>
    </source>
</evidence>
<evidence type="ECO:0000256" key="5">
    <source>
        <dbReference type="SAM" id="Phobius"/>
    </source>
</evidence>
<dbReference type="SUPFAM" id="SSF57850">
    <property type="entry name" value="RING/U-box"/>
    <property type="match status" value="1"/>
</dbReference>
<accession>A0A498HRH5</accession>
<keyword evidence="3" id="KW-0862">Zinc</keyword>
<keyword evidence="5" id="KW-0472">Membrane</keyword>
<evidence type="ECO:0000256" key="2">
    <source>
        <dbReference type="ARBA" id="ARBA00022771"/>
    </source>
</evidence>
<organism evidence="7 8">
    <name type="scientific">Malus domestica</name>
    <name type="common">Apple</name>
    <name type="synonym">Pyrus malus</name>
    <dbReference type="NCBI Taxonomy" id="3750"/>
    <lineage>
        <taxon>Eukaryota</taxon>
        <taxon>Viridiplantae</taxon>
        <taxon>Streptophyta</taxon>
        <taxon>Embryophyta</taxon>
        <taxon>Tracheophyta</taxon>
        <taxon>Spermatophyta</taxon>
        <taxon>Magnoliopsida</taxon>
        <taxon>eudicotyledons</taxon>
        <taxon>Gunneridae</taxon>
        <taxon>Pentapetalae</taxon>
        <taxon>rosids</taxon>
        <taxon>fabids</taxon>
        <taxon>Rosales</taxon>
        <taxon>Rosaceae</taxon>
        <taxon>Amygdaloideae</taxon>
        <taxon>Maleae</taxon>
        <taxon>Malus</taxon>
    </lineage>
</organism>
<keyword evidence="5" id="KW-0812">Transmembrane</keyword>
<dbReference type="AlphaFoldDB" id="A0A498HRH5"/>
<feature type="transmembrane region" description="Helical" evidence="5">
    <location>
        <begin position="6"/>
        <end position="30"/>
    </location>
</feature>
<keyword evidence="1" id="KW-0479">Metal-binding</keyword>
<evidence type="ECO:0000259" key="6">
    <source>
        <dbReference type="PROSITE" id="PS50089"/>
    </source>
</evidence>
<dbReference type="InterPro" id="IPR013083">
    <property type="entry name" value="Znf_RING/FYVE/PHD"/>
</dbReference>
<dbReference type="PANTHER" id="PTHR45798:SF16">
    <property type="entry name" value="E3 UBIQUITIN-PROTEIN LIGASE ATL23"/>
    <property type="match status" value="1"/>
</dbReference>
<dbReference type="GO" id="GO:0008270">
    <property type="term" value="F:zinc ion binding"/>
    <property type="evidence" value="ECO:0007669"/>
    <property type="project" value="UniProtKB-KW"/>
</dbReference>
<dbReference type="PANTHER" id="PTHR45798">
    <property type="entry name" value="RING-H2 FINGER PROTEIN ATL61-RELATED-RELATED"/>
    <property type="match status" value="1"/>
</dbReference>
<name>A0A498HRH5_MALDO</name>
<dbReference type="Gramene" id="mRNA:MD15G0006400">
    <property type="protein sequence ID" value="CDS:MD15G0006400.1"/>
    <property type="gene ID" value="MD15G0006400"/>
</dbReference>
<evidence type="ECO:0000313" key="8">
    <source>
        <dbReference type="Proteomes" id="UP000290289"/>
    </source>
</evidence>
<dbReference type="Pfam" id="PF13639">
    <property type="entry name" value="zf-RING_2"/>
    <property type="match status" value="1"/>
</dbReference>
<dbReference type="KEGG" id="mdm:103450352"/>
<proteinExistence type="predicted"/>
<dbReference type="InterPro" id="IPR052788">
    <property type="entry name" value="RING-type_E3_ligase_ATL"/>
</dbReference>
<feature type="domain" description="RING-type" evidence="6">
    <location>
        <begin position="73"/>
        <end position="115"/>
    </location>
</feature>
<evidence type="ECO:0000313" key="7">
    <source>
        <dbReference type="EMBL" id="RXH73350.1"/>
    </source>
</evidence>
<evidence type="ECO:0000256" key="3">
    <source>
        <dbReference type="ARBA" id="ARBA00022833"/>
    </source>
</evidence>
<dbReference type="OrthoDB" id="8062037at2759"/>
<dbReference type="InterPro" id="IPR001841">
    <property type="entry name" value="Znf_RING"/>
</dbReference>
<dbReference type="GO" id="GO:0016567">
    <property type="term" value="P:protein ubiquitination"/>
    <property type="evidence" value="ECO:0007669"/>
    <property type="project" value="UniProtKB-UniPathway"/>
</dbReference>
<keyword evidence="5" id="KW-1133">Transmembrane helix</keyword>
<comment type="caution">
    <text evidence="7">The sequence shown here is derived from an EMBL/GenBank/DDBJ whole genome shotgun (WGS) entry which is preliminary data.</text>
</comment>
<dbReference type="SMART" id="SM00184">
    <property type="entry name" value="RING"/>
    <property type="match status" value="1"/>
</dbReference>
<dbReference type="Proteomes" id="UP000290289">
    <property type="component" value="Chromosome 15"/>
</dbReference>
<sequence>MLVSVFLAIFVPCVGMSVVFVVYVCLLWYATNNQAANVGLPVKQISENGLSASELDKLPKITGKEVMAERRECAVCLDDIEGEQPARVVPGCNHAFHLLCADTWLSKHSFCPVCRAKLHPVVQSLDSSENQC</sequence>